<gene>
    <name evidence="1" type="ORF">BLA29_010260</name>
</gene>
<dbReference type="EMBL" id="MUJZ01020052">
    <property type="protein sequence ID" value="OTF80063.1"/>
    <property type="molecule type" value="Genomic_DNA"/>
</dbReference>
<evidence type="ECO:0000313" key="2">
    <source>
        <dbReference type="Proteomes" id="UP000194236"/>
    </source>
</evidence>
<reference evidence="1 2" key="1">
    <citation type="submission" date="2017-03" db="EMBL/GenBank/DDBJ databases">
        <title>Genome Survey of Euroglyphus maynei.</title>
        <authorList>
            <person name="Arlian L.G."/>
            <person name="Morgan M.S."/>
            <person name="Rider S.D."/>
        </authorList>
    </citation>
    <scope>NUCLEOTIDE SEQUENCE [LARGE SCALE GENOMIC DNA]</scope>
    <source>
        <strain evidence="1">Arlian Lab</strain>
        <tissue evidence="1">Whole body</tissue>
    </source>
</reference>
<dbReference type="Proteomes" id="UP000194236">
    <property type="component" value="Unassembled WGS sequence"/>
</dbReference>
<comment type="caution">
    <text evidence="1">The sequence shown here is derived from an EMBL/GenBank/DDBJ whole genome shotgun (WGS) entry which is preliminary data.</text>
</comment>
<proteinExistence type="predicted"/>
<dbReference type="AlphaFoldDB" id="A0A1Y3BJS1"/>
<accession>A0A1Y3BJS1</accession>
<evidence type="ECO:0000313" key="1">
    <source>
        <dbReference type="EMBL" id="OTF80063.1"/>
    </source>
</evidence>
<protein>
    <submittedName>
        <fullName evidence="1">Uncharacterized protein</fullName>
    </submittedName>
</protein>
<organism evidence="1 2">
    <name type="scientific">Euroglyphus maynei</name>
    <name type="common">Mayne's house dust mite</name>
    <dbReference type="NCBI Taxonomy" id="6958"/>
    <lineage>
        <taxon>Eukaryota</taxon>
        <taxon>Metazoa</taxon>
        <taxon>Ecdysozoa</taxon>
        <taxon>Arthropoda</taxon>
        <taxon>Chelicerata</taxon>
        <taxon>Arachnida</taxon>
        <taxon>Acari</taxon>
        <taxon>Acariformes</taxon>
        <taxon>Sarcoptiformes</taxon>
        <taxon>Astigmata</taxon>
        <taxon>Psoroptidia</taxon>
        <taxon>Analgoidea</taxon>
        <taxon>Pyroglyphidae</taxon>
        <taxon>Pyroglyphinae</taxon>
        <taxon>Euroglyphus</taxon>
    </lineage>
</organism>
<sequence>MDLILCVYVWGMGRREKEYMFTNNNNNNNKIKIKPGIGRVVVDRASEYSFFSPIHIDKQACMHIITRSVWQK</sequence>
<keyword evidence="2" id="KW-1185">Reference proteome</keyword>
<name>A0A1Y3BJS1_EURMA</name>